<keyword evidence="2" id="KW-1185">Reference proteome</keyword>
<evidence type="ECO:0000313" key="1">
    <source>
        <dbReference type="EMBL" id="MER6168144.1"/>
    </source>
</evidence>
<protein>
    <recommendedName>
        <fullName evidence="3">Restriction endonuclease</fullName>
    </recommendedName>
</protein>
<organism evidence="1 2">
    <name type="scientific">Streptomyces violaceorubidus</name>
    <dbReference type="NCBI Taxonomy" id="284042"/>
    <lineage>
        <taxon>Bacteria</taxon>
        <taxon>Bacillati</taxon>
        <taxon>Actinomycetota</taxon>
        <taxon>Actinomycetes</taxon>
        <taxon>Kitasatosporales</taxon>
        <taxon>Streptomycetaceae</taxon>
        <taxon>Streptomyces</taxon>
    </lineage>
</organism>
<evidence type="ECO:0000313" key="2">
    <source>
        <dbReference type="Proteomes" id="UP001496720"/>
    </source>
</evidence>
<name>A0ABV1T2F0_9ACTN</name>
<dbReference type="EMBL" id="JBEOZY010000036">
    <property type="protein sequence ID" value="MER6168144.1"/>
    <property type="molecule type" value="Genomic_DNA"/>
</dbReference>
<evidence type="ECO:0008006" key="3">
    <source>
        <dbReference type="Google" id="ProtNLM"/>
    </source>
</evidence>
<accession>A0ABV1T2F0</accession>
<sequence length="414" mass="45013">MVAAFGNFLHFQSLESTFLKRHPKWADRVEFNAAGPFFLKVNLSGGRSVALARVNYQHQVAWTIVDPSLHSDPSVWALDTSVEVLVDALYAHAAAHLFDTPVPSPLRWDEGEPSDMTQLADLLDARGVRVRRVVAGNRWFARGSRSNPELVLVREAAGAYVDAELADAFVRISVKPALGWMVDAYIRDWGAWGRVDLARSLWDQSAAAPGVSRLTVSVDEVADVIGKGPAHWGTSFPWEPVRRSATRGRVPSMRQDSLFPTEEPEPDALALFEDDAAPDPSTSVTAAGRGIPRAVVDQLNMLGFGAVTTGDFATPIYSAGFDVQIRDGGTKDLSLSEMERLNGLAAAAGEDLPKRLILVTGAGISRPAAAFADKAKAFVFHIDRSTARLTPLTARTRQVMLPDSAPRDHDLDPW</sequence>
<gene>
    <name evidence="1" type="ORF">ABT188_26940</name>
</gene>
<dbReference type="RefSeq" id="WP_352149528.1">
    <property type="nucleotide sequence ID" value="NZ_JBEOZY010000036.1"/>
</dbReference>
<comment type="caution">
    <text evidence="1">The sequence shown here is derived from an EMBL/GenBank/DDBJ whole genome shotgun (WGS) entry which is preliminary data.</text>
</comment>
<reference evidence="1 2" key="1">
    <citation type="submission" date="2024-06" db="EMBL/GenBank/DDBJ databases">
        <title>The Natural Products Discovery Center: Release of the First 8490 Sequenced Strains for Exploring Actinobacteria Biosynthetic Diversity.</title>
        <authorList>
            <person name="Kalkreuter E."/>
            <person name="Kautsar S.A."/>
            <person name="Yang D."/>
            <person name="Bader C.D."/>
            <person name="Teijaro C.N."/>
            <person name="Fluegel L."/>
            <person name="Davis C.M."/>
            <person name="Simpson J.R."/>
            <person name="Lauterbach L."/>
            <person name="Steele A.D."/>
            <person name="Gui C."/>
            <person name="Meng S."/>
            <person name="Li G."/>
            <person name="Viehrig K."/>
            <person name="Ye F."/>
            <person name="Su P."/>
            <person name="Kiefer A.F."/>
            <person name="Nichols A."/>
            <person name="Cepeda A.J."/>
            <person name="Yan W."/>
            <person name="Fan B."/>
            <person name="Jiang Y."/>
            <person name="Adhikari A."/>
            <person name="Zheng C.-J."/>
            <person name="Schuster L."/>
            <person name="Cowan T.M."/>
            <person name="Smanski M.J."/>
            <person name="Chevrette M.G."/>
            <person name="De Carvalho L.P.S."/>
            <person name="Shen B."/>
        </authorList>
    </citation>
    <scope>NUCLEOTIDE SEQUENCE [LARGE SCALE GENOMIC DNA]</scope>
    <source>
        <strain evidence="1 2">NPDC001615</strain>
    </source>
</reference>
<dbReference type="Proteomes" id="UP001496720">
    <property type="component" value="Unassembled WGS sequence"/>
</dbReference>
<proteinExistence type="predicted"/>